<dbReference type="Proteomes" id="UP000532373">
    <property type="component" value="Unassembled WGS sequence"/>
</dbReference>
<protein>
    <submittedName>
        <fullName evidence="1">Uncharacterized protein</fullName>
    </submittedName>
</protein>
<gene>
    <name evidence="1" type="ORF">HNQ96_003625</name>
</gene>
<proteinExistence type="predicted"/>
<organism evidence="1 2">
    <name type="scientific">Aminobacter carboxidus</name>
    <dbReference type="NCBI Taxonomy" id="376165"/>
    <lineage>
        <taxon>Bacteria</taxon>
        <taxon>Pseudomonadati</taxon>
        <taxon>Pseudomonadota</taxon>
        <taxon>Alphaproteobacteria</taxon>
        <taxon>Hyphomicrobiales</taxon>
        <taxon>Phyllobacteriaceae</taxon>
        <taxon>Aminobacter</taxon>
    </lineage>
</organism>
<dbReference type="RefSeq" id="WP_184770135.1">
    <property type="nucleotide sequence ID" value="NZ_JACHGI010000007.1"/>
</dbReference>
<comment type="caution">
    <text evidence="1">The sequence shown here is derived from an EMBL/GenBank/DDBJ whole genome shotgun (WGS) entry which is preliminary data.</text>
</comment>
<dbReference type="AlphaFoldDB" id="A0A8E1WIE4"/>
<sequence length="111" mass="11671">MSELLGRISIELSDIAAQVERLHPLVSAQSGQPATSDPLYAQALQSFDHIEQKLRCLAGYLNDLGAAAAPGWQLDPQAALAAITLSDLALRLAGENSAPRGCAPAGDFELF</sequence>
<evidence type="ECO:0000313" key="1">
    <source>
        <dbReference type="EMBL" id="MBB6467742.1"/>
    </source>
</evidence>
<accession>A0A8E1WIE4</accession>
<evidence type="ECO:0000313" key="2">
    <source>
        <dbReference type="Proteomes" id="UP000532373"/>
    </source>
</evidence>
<reference evidence="1 2" key="1">
    <citation type="submission" date="2020-08" db="EMBL/GenBank/DDBJ databases">
        <title>Genomic Encyclopedia of Type Strains, Phase IV (KMG-IV): sequencing the most valuable type-strain genomes for metagenomic binning, comparative biology and taxonomic classification.</title>
        <authorList>
            <person name="Goeker M."/>
        </authorList>
    </citation>
    <scope>NUCLEOTIDE SEQUENCE [LARGE SCALE GENOMIC DNA]</scope>
    <source>
        <strain evidence="1 2">DSM 17454</strain>
    </source>
</reference>
<name>A0A8E1WIE4_9HYPH</name>
<dbReference type="EMBL" id="JACHGI010000007">
    <property type="protein sequence ID" value="MBB6467742.1"/>
    <property type="molecule type" value="Genomic_DNA"/>
</dbReference>